<keyword evidence="2" id="KW-1185">Reference proteome</keyword>
<proteinExistence type="predicted"/>
<protein>
    <submittedName>
        <fullName evidence="1">Uncharacterized protein</fullName>
    </submittedName>
</protein>
<dbReference type="EMBL" id="KZ559585">
    <property type="protein sequence ID" value="PLN77965.1"/>
    <property type="molecule type" value="Genomic_DNA"/>
</dbReference>
<gene>
    <name evidence="1" type="ORF">BDW42DRAFT_175791</name>
</gene>
<dbReference type="OrthoDB" id="267079at2759"/>
<sequence length="54" mass="6318">MERQGEDFHHPYTPYDIQLEFMRSLYSCLEDDKVAIFESPTGTVSHDVLVYLHG</sequence>
<evidence type="ECO:0000313" key="1">
    <source>
        <dbReference type="EMBL" id="PLN77965.1"/>
    </source>
</evidence>
<accession>A0A2J5HLC9</accession>
<name>A0A2J5HLC9_9EURO</name>
<dbReference type="Proteomes" id="UP000235023">
    <property type="component" value="Unassembled WGS sequence"/>
</dbReference>
<organism evidence="1 2">
    <name type="scientific">Aspergillus taichungensis</name>
    <dbReference type="NCBI Taxonomy" id="482145"/>
    <lineage>
        <taxon>Eukaryota</taxon>
        <taxon>Fungi</taxon>
        <taxon>Dikarya</taxon>
        <taxon>Ascomycota</taxon>
        <taxon>Pezizomycotina</taxon>
        <taxon>Eurotiomycetes</taxon>
        <taxon>Eurotiomycetidae</taxon>
        <taxon>Eurotiales</taxon>
        <taxon>Aspergillaceae</taxon>
        <taxon>Aspergillus</taxon>
        <taxon>Aspergillus subgen. Circumdati</taxon>
    </lineage>
</organism>
<evidence type="ECO:0000313" key="2">
    <source>
        <dbReference type="Proteomes" id="UP000235023"/>
    </source>
</evidence>
<dbReference type="AlphaFoldDB" id="A0A2J5HLC9"/>
<reference evidence="2" key="1">
    <citation type="submission" date="2017-12" db="EMBL/GenBank/DDBJ databases">
        <authorList>
            <consortium name="DOE Joint Genome Institute"/>
            <person name="Mondo S.J."/>
            <person name="Kjaerbolling I."/>
            <person name="Vesth T.C."/>
            <person name="Frisvad J.C."/>
            <person name="Nybo J.L."/>
            <person name="Theobald S."/>
            <person name="Kuo A."/>
            <person name="Bowyer P."/>
            <person name="Matsuda Y."/>
            <person name="Lyhne E.K."/>
            <person name="Kogle M.E."/>
            <person name="Clum A."/>
            <person name="Lipzen A."/>
            <person name="Salamov A."/>
            <person name="Ngan C.Y."/>
            <person name="Daum C."/>
            <person name="Chiniquy J."/>
            <person name="Barry K."/>
            <person name="LaButti K."/>
            <person name="Haridas S."/>
            <person name="Simmons B.A."/>
            <person name="Magnuson J.K."/>
            <person name="Mortensen U.H."/>
            <person name="Larsen T.O."/>
            <person name="Grigoriev I.V."/>
            <person name="Baker S.E."/>
            <person name="Andersen M.R."/>
            <person name="Nordberg H.P."/>
            <person name="Cantor M.N."/>
            <person name="Hua S.X."/>
        </authorList>
    </citation>
    <scope>NUCLEOTIDE SEQUENCE [LARGE SCALE GENOMIC DNA]</scope>
    <source>
        <strain evidence="2">IBT 19404</strain>
    </source>
</reference>